<name>A0A9D4RC56_DREPO</name>
<evidence type="ECO:0000313" key="2">
    <source>
        <dbReference type="Proteomes" id="UP000828390"/>
    </source>
</evidence>
<dbReference type="EMBL" id="JAIWYP010000002">
    <property type="protein sequence ID" value="KAH3862814.1"/>
    <property type="molecule type" value="Genomic_DNA"/>
</dbReference>
<protein>
    <submittedName>
        <fullName evidence="1">Uncharacterized protein</fullName>
    </submittedName>
</protein>
<comment type="caution">
    <text evidence="1">The sequence shown here is derived from an EMBL/GenBank/DDBJ whole genome shotgun (WGS) entry which is preliminary data.</text>
</comment>
<dbReference type="Proteomes" id="UP000828390">
    <property type="component" value="Unassembled WGS sequence"/>
</dbReference>
<gene>
    <name evidence="1" type="ORF">DPMN_025789</name>
</gene>
<sequence length="50" mass="5384">MTLTINIQQNLHSPVFSTDACSANINEEFPVGTQLIDTVTATDSDSKVTD</sequence>
<evidence type="ECO:0000313" key="1">
    <source>
        <dbReference type="EMBL" id="KAH3862814.1"/>
    </source>
</evidence>
<dbReference type="Gene3D" id="2.60.40.60">
    <property type="entry name" value="Cadherins"/>
    <property type="match status" value="1"/>
</dbReference>
<reference evidence="1" key="2">
    <citation type="submission" date="2020-11" db="EMBL/GenBank/DDBJ databases">
        <authorList>
            <person name="McCartney M.A."/>
            <person name="Auch B."/>
            <person name="Kono T."/>
            <person name="Mallez S."/>
            <person name="Becker A."/>
            <person name="Gohl D.M."/>
            <person name="Silverstein K.A.T."/>
            <person name="Koren S."/>
            <person name="Bechman K.B."/>
            <person name="Herman A."/>
            <person name="Abrahante J.E."/>
            <person name="Garbe J."/>
        </authorList>
    </citation>
    <scope>NUCLEOTIDE SEQUENCE</scope>
    <source>
        <strain evidence="1">Duluth1</strain>
        <tissue evidence="1">Whole animal</tissue>
    </source>
</reference>
<proteinExistence type="predicted"/>
<organism evidence="1 2">
    <name type="scientific">Dreissena polymorpha</name>
    <name type="common">Zebra mussel</name>
    <name type="synonym">Mytilus polymorpha</name>
    <dbReference type="NCBI Taxonomy" id="45954"/>
    <lineage>
        <taxon>Eukaryota</taxon>
        <taxon>Metazoa</taxon>
        <taxon>Spiralia</taxon>
        <taxon>Lophotrochozoa</taxon>
        <taxon>Mollusca</taxon>
        <taxon>Bivalvia</taxon>
        <taxon>Autobranchia</taxon>
        <taxon>Heteroconchia</taxon>
        <taxon>Euheterodonta</taxon>
        <taxon>Imparidentia</taxon>
        <taxon>Neoheterodontei</taxon>
        <taxon>Myida</taxon>
        <taxon>Dreissenoidea</taxon>
        <taxon>Dreissenidae</taxon>
        <taxon>Dreissena</taxon>
    </lineage>
</organism>
<reference evidence="1" key="1">
    <citation type="journal article" date="2019" name="bioRxiv">
        <title>The Genome of the Zebra Mussel, Dreissena polymorpha: A Resource for Invasive Species Research.</title>
        <authorList>
            <person name="McCartney M.A."/>
            <person name="Auch B."/>
            <person name="Kono T."/>
            <person name="Mallez S."/>
            <person name="Zhang Y."/>
            <person name="Obille A."/>
            <person name="Becker A."/>
            <person name="Abrahante J.E."/>
            <person name="Garbe J."/>
            <person name="Badalamenti J.P."/>
            <person name="Herman A."/>
            <person name="Mangelson H."/>
            <person name="Liachko I."/>
            <person name="Sullivan S."/>
            <person name="Sone E.D."/>
            <person name="Koren S."/>
            <person name="Silverstein K.A.T."/>
            <person name="Beckman K.B."/>
            <person name="Gohl D.M."/>
        </authorList>
    </citation>
    <scope>NUCLEOTIDE SEQUENCE</scope>
    <source>
        <strain evidence="1">Duluth1</strain>
        <tissue evidence="1">Whole animal</tissue>
    </source>
</reference>
<keyword evidence="2" id="KW-1185">Reference proteome</keyword>
<dbReference type="AlphaFoldDB" id="A0A9D4RC56"/>
<accession>A0A9D4RC56</accession>